<organism evidence="2">
    <name type="scientific">marine sediment metagenome</name>
    <dbReference type="NCBI Taxonomy" id="412755"/>
    <lineage>
        <taxon>unclassified sequences</taxon>
        <taxon>metagenomes</taxon>
        <taxon>ecological metagenomes</taxon>
    </lineage>
</organism>
<gene>
    <name evidence="2" type="ORF">LCGC14_2423000</name>
</gene>
<feature type="region of interest" description="Disordered" evidence="1">
    <location>
        <begin position="1"/>
        <end position="25"/>
    </location>
</feature>
<dbReference type="EMBL" id="LAZR01036887">
    <property type="protein sequence ID" value="KKL23675.1"/>
    <property type="molecule type" value="Genomic_DNA"/>
</dbReference>
<protein>
    <submittedName>
        <fullName evidence="2">Uncharacterized protein</fullName>
    </submittedName>
</protein>
<dbReference type="AlphaFoldDB" id="A0A0F9BP81"/>
<evidence type="ECO:0000256" key="1">
    <source>
        <dbReference type="SAM" id="MobiDB-lite"/>
    </source>
</evidence>
<evidence type="ECO:0000313" key="2">
    <source>
        <dbReference type="EMBL" id="KKL23675.1"/>
    </source>
</evidence>
<dbReference type="Gene3D" id="1.10.30.50">
    <property type="match status" value="1"/>
</dbReference>
<proteinExistence type="predicted"/>
<reference evidence="2" key="1">
    <citation type="journal article" date="2015" name="Nature">
        <title>Complex archaea that bridge the gap between prokaryotes and eukaryotes.</title>
        <authorList>
            <person name="Spang A."/>
            <person name="Saw J.H."/>
            <person name="Jorgensen S.L."/>
            <person name="Zaremba-Niedzwiedzka K."/>
            <person name="Martijn J."/>
            <person name="Lind A.E."/>
            <person name="van Eijk R."/>
            <person name="Schleper C."/>
            <person name="Guy L."/>
            <person name="Ettema T.J."/>
        </authorList>
    </citation>
    <scope>NUCLEOTIDE SEQUENCE</scope>
</reference>
<comment type="caution">
    <text evidence="2">The sequence shown here is derived from an EMBL/GenBank/DDBJ whole genome shotgun (WGS) entry which is preliminary data.</text>
</comment>
<sequence>MILMTKKKPVGRPRKNTRKRRNSGTFMSESVREMNTEIKEAYTKVTGRDMLWETYDKIIPGDAEAIFKQYKGRCVYCTKALSSMGRVSSNSARLAFYVPLKVGGEARPSNLVVTCAPCKNDYTYVPKQRTDIVGLDSFADVCEVLFKAVRDGASEETRERLKNRLNLRLADIATCMGYVVKSDWIPTDEIVEEGVNTIGEQLEGMAEGEDTKDAITNTVKQVAARKQYNIIRNQGDG</sequence>
<accession>A0A0F9BP81</accession>
<name>A0A0F9BP81_9ZZZZ</name>
<feature type="compositionally biased region" description="Basic residues" evidence="1">
    <location>
        <begin position="1"/>
        <end position="22"/>
    </location>
</feature>